<dbReference type="AlphaFoldDB" id="A0A9P6KVZ6"/>
<comment type="caution">
    <text evidence="1">The sequence shown here is derived from an EMBL/GenBank/DDBJ whole genome shotgun (WGS) entry which is preliminary data.</text>
</comment>
<keyword evidence="2" id="KW-1185">Reference proteome</keyword>
<dbReference type="EMBL" id="WJXW01000001">
    <property type="protein sequence ID" value="KAF9741458.1"/>
    <property type="molecule type" value="Genomic_DNA"/>
</dbReference>
<gene>
    <name evidence="1" type="ORF">PMIN01_00997</name>
</gene>
<proteinExistence type="predicted"/>
<organism evidence="1 2">
    <name type="scientific">Paraphaeosphaeria minitans</name>
    <dbReference type="NCBI Taxonomy" id="565426"/>
    <lineage>
        <taxon>Eukaryota</taxon>
        <taxon>Fungi</taxon>
        <taxon>Dikarya</taxon>
        <taxon>Ascomycota</taxon>
        <taxon>Pezizomycotina</taxon>
        <taxon>Dothideomycetes</taxon>
        <taxon>Pleosporomycetidae</taxon>
        <taxon>Pleosporales</taxon>
        <taxon>Massarineae</taxon>
        <taxon>Didymosphaeriaceae</taxon>
        <taxon>Paraphaeosphaeria</taxon>
    </lineage>
</organism>
<protein>
    <submittedName>
        <fullName evidence="1">Uncharacterized protein</fullName>
    </submittedName>
</protein>
<name>A0A9P6KVZ6_9PLEO</name>
<dbReference type="Proteomes" id="UP000756921">
    <property type="component" value="Unassembled WGS sequence"/>
</dbReference>
<evidence type="ECO:0000313" key="2">
    <source>
        <dbReference type="Proteomes" id="UP000756921"/>
    </source>
</evidence>
<evidence type="ECO:0000313" key="1">
    <source>
        <dbReference type="EMBL" id="KAF9741458.1"/>
    </source>
</evidence>
<sequence>MLPASLPSGASSRASLRAWKTATVSFRRRGKEL</sequence>
<accession>A0A9P6KVZ6</accession>
<reference evidence="1" key="1">
    <citation type="journal article" date="2020" name="Mol. Plant Microbe Interact.">
        <title>Genome Sequence of the Biocontrol Agent Coniothyrium minitans strain Conio (IMI 134523).</title>
        <authorList>
            <person name="Patel D."/>
            <person name="Shittu T.A."/>
            <person name="Baroncelli R."/>
            <person name="Muthumeenakshi S."/>
            <person name="Osborne T.H."/>
            <person name="Janganan T.K."/>
            <person name="Sreenivasaprasad S."/>
        </authorList>
    </citation>
    <scope>NUCLEOTIDE SEQUENCE</scope>
    <source>
        <strain evidence="1">Conio</strain>
    </source>
</reference>